<feature type="compositionally biased region" description="Polar residues" evidence="5">
    <location>
        <begin position="251"/>
        <end position="262"/>
    </location>
</feature>
<feature type="compositionally biased region" description="Basic and acidic residues" evidence="5">
    <location>
        <begin position="310"/>
        <end position="330"/>
    </location>
</feature>
<feature type="compositionally biased region" description="Low complexity" evidence="5">
    <location>
        <begin position="204"/>
        <end position="213"/>
    </location>
</feature>
<keyword evidence="3 4" id="KW-0418">Kinase</keyword>
<feature type="compositionally biased region" description="Basic residues" evidence="5">
    <location>
        <begin position="870"/>
        <end position="887"/>
    </location>
</feature>
<feature type="region of interest" description="Disordered" evidence="5">
    <location>
        <begin position="491"/>
        <end position="570"/>
    </location>
</feature>
<reference evidence="6 7" key="1">
    <citation type="journal article" date="2013" name="PLoS Genet.">
        <title>The genome and development-dependent transcriptomes of Pyronema confluens: a window into fungal evolution.</title>
        <authorList>
            <person name="Traeger S."/>
            <person name="Altegoer F."/>
            <person name="Freitag M."/>
            <person name="Gabaldon T."/>
            <person name="Kempken F."/>
            <person name="Kumar A."/>
            <person name="Marcet-Houben M."/>
            <person name="Poggeler S."/>
            <person name="Stajich J.E."/>
            <person name="Nowrousian M."/>
        </authorList>
    </citation>
    <scope>NUCLEOTIDE SEQUENCE [LARGE SCALE GENOMIC DNA]</scope>
    <source>
        <strain evidence="7">CBS 100304</strain>
        <tissue evidence="6">Vegetative mycelium</tissue>
    </source>
</reference>
<feature type="compositionally biased region" description="Basic and acidic residues" evidence="5">
    <location>
        <begin position="277"/>
        <end position="303"/>
    </location>
</feature>
<feature type="region of interest" description="Disordered" evidence="5">
    <location>
        <begin position="1"/>
        <end position="183"/>
    </location>
</feature>
<evidence type="ECO:0000313" key="6">
    <source>
        <dbReference type="EMBL" id="CCX07302.1"/>
    </source>
</evidence>
<feature type="region of interest" description="Disordered" evidence="5">
    <location>
        <begin position="742"/>
        <end position="782"/>
    </location>
</feature>
<feature type="region of interest" description="Disordered" evidence="5">
    <location>
        <begin position="245"/>
        <end position="475"/>
    </location>
</feature>
<feature type="compositionally biased region" description="Basic and acidic residues" evidence="5">
    <location>
        <begin position="173"/>
        <end position="183"/>
    </location>
</feature>
<dbReference type="GO" id="GO:0046854">
    <property type="term" value="P:phosphatidylinositol phosphate biosynthetic process"/>
    <property type="evidence" value="ECO:0007669"/>
    <property type="project" value="TreeGrafter"/>
</dbReference>
<dbReference type="EC" id="2.7.-.-" evidence="4"/>
<dbReference type="GO" id="GO:0000824">
    <property type="term" value="F:inositol-1,4,5,6-tetrakisphosphate 3-kinase activity"/>
    <property type="evidence" value="ECO:0007669"/>
    <property type="project" value="TreeGrafter"/>
</dbReference>
<dbReference type="STRING" id="1076935.U4KYI0"/>
<dbReference type="PANTHER" id="PTHR12400:SF21">
    <property type="entry name" value="KINASE"/>
    <property type="match status" value="1"/>
</dbReference>
<dbReference type="GO" id="GO:0005634">
    <property type="term" value="C:nucleus"/>
    <property type="evidence" value="ECO:0007669"/>
    <property type="project" value="TreeGrafter"/>
</dbReference>
<organism evidence="6 7">
    <name type="scientific">Pyronema omphalodes (strain CBS 100304)</name>
    <name type="common">Pyronema confluens</name>
    <dbReference type="NCBI Taxonomy" id="1076935"/>
    <lineage>
        <taxon>Eukaryota</taxon>
        <taxon>Fungi</taxon>
        <taxon>Dikarya</taxon>
        <taxon>Ascomycota</taxon>
        <taxon>Pezizomycotina</taxon>
        <taxon>Pezizomycetes</taxon>
        <taxon>Pezizales</taxon>
        <taxon>Pyronemataceae</taxon>
        <taxon>Pyronema</taxon>
    </lineage>
</organism>
<feature type="compositionally biased region" description="Low complexity" evidence="5">
    <location>
        <begin position="966"/>
        <end position="976"/>
    </location>
</feature>
<proteinExistence type="inferred from homology"/>
<feature type="compositionally biased region" description="Polar residues" evidence="5">
    <location>
        <begin position="136"/>
        <end position="149"/>
    </location>
</feature>
<feature type="compositionally biased region" description="Polar residues" evidence="5">
    <location>
        <begin position="386"/>
        <end position="402"/>
    </location>
</feature>
<feature type="compositionally biased region" description="Basic and acidic residues" evidence="5">
    <location>
        <begin position="758"/>
        <end position="771"/>
    </location>
</feature>
<feature type="compositionally biased region" description="Basic residues" evidence="5">
    <location>
        <begin position="121"/>
        <end position="131"/>
    </location>
</feature>
<evidence type="ECO:0000256" key="1">
    <source>
        <dbReference type="ARBA" id="ARBA00007374"/>
    </source>
</evidence>
<feature type="compositionally biased region" description="Low complexity" evidence="5">
    <location>
        <begin position="344"/>
        <end position="358"/>
    </location>
</feature>
<dbReference type="Pfam" id="PF03770">
    <property type="entry name" value="IPK"/>
    <property type="match status" value="1"/>
</dbReference>
<dbReference type="Gene3D" id="3.30.470.160">
    <property type="entry name" value="Inositol polyphosphate kinase"/>
    <property type="match status" value="1"/>
</dbReference>
<feature type="compositionally biased region" description="Basic and acidic residues" evidence="5">
    <location>
        <begin position="67"/>
        <end position="77"/>
    </location>
</feature>
<dbReference type="GO" id="GO:0032958">
    <property type="term" value="P:inositol phosphate biosynthetic process"/>
    <property type="evidence" value="ECO:0007669"/>
    <property type="project" value="InterPro"/>
</dbReference>
<feature type="compositionally biased region" description="Acidic residues" evidence="5">
    <location>
        <begin position="516"/>
        <end position="525"/>
    </location>
</feature>
<dbReference type="GO" id="GO:0008440">
    <property type="term" value="F:inositol-1,4,5-trisphosphate 3-kinase activity"/>
    <property type="evidence" value="ECO:0007669"/>
    <property type="project" value="TreeGrafter"/>
</dbReference>
<feature type="compositionally biased region" description="Basic and acidic residues" evidence="5">
    <location>
        <begin position="894"/>
        <end position="904"/>
    </location>
</feature>
<sequence>MPASLYDSPSPLKDTPPIPPPVGLVRANTSPVLGSSSISLSIPNSAAAQGEEDQENPAAAAPQARSVDTDTPLHTRSETPTTSSSSAERLHTLSTSTSSPQLSSQSYETKSTSIEKEHRSRPFPRPWKHHPGGPLQTFTLPESDSFDSSRGSHDHPHIPPYISPADSPIDRPSTPRDIRPEDRHRITTAHNLLDKNVNWPGRFTSSTTTSLTTNGNQFGRFAEQPFGLSSELDTREVDYGAVENYDMDEPTSISAVMASESNSRSRKGSQLLGLFKENNKAIEERGREKQRREEREREKEKERQAKRRTKERDEKARDRETAAKGIENKKPPLQAESSTENMGNSTASNAAAAATSSSLQNSSDHSFFLPVSRTQEERCPPRLSSRDVSSNEAVPGDTSPTRSVVPAFVANASPLVQGTDSPNPVPVDERERRKSTTIVRPTPTCEEGLADSGYHEGDERSLSSLEVPIESSASSYASTVVDRRLRKNSIILEQDETESEDHRPSDNTSDHSTSDHDEEDGEDEISSAVYFPHTTPSLTRTTSSTTISARVQDTASDQYPPPRRSDNSEAGSRLYQHVNSSKVDLAIVNGDDEVLYHAADQRRRVSFSEDDNCSSIVSGFSDASDYDESSTDDIERSVLEDSDLESTIPPSTGPPRKTRPYQVPRSKHQTHQEAPPLGAVELKPYKHQVGGHTALFRFSKKAVCKSLSNRENEFYEAIENRHPELLKFLPRYIGVLNVTWKPKKKKTKRSDGSSSHGRSTESRNEGMERDGNGVSEGVAFGPPLPQVVLEQNRHIIPDNLFRASTSAPSPSRLHETMESKIADDGADSANGMSTDDDRVPKRKHSSWGATVINKQLQEQVLREVFSPPPPHRHHHMRGRFNSHKRRGSVANIESSRDPRFRRSTTDVGPAASRSVEGGLDEPCHSLYVRTDDRRCASSTDLRSLAKGTLSEDDLPKSDGPSTPIPRLRTQSSSELRSLTRELDNITIEPPADDGYNGDHEDAVFHMDDEPEAPVSPTPTPTPAVQQKKGTWAERCMTRVASGPAAVPRFADDGTALPSPVLTGPPKERRELFLLLEDLTAGMKSPCVLDLKMGTRQYGVEASEKKRKSQARKCAATTSRELGVRVCGMQVWNTCTQTYSFEDKYFGRDLKAGREFQQALTRFLYDGNDMQSIRRHIPTMLVKLKALEKMIRKLPGYRFYASSLLVLYDGQDKERTIDLKIVDFANCVTAEDPLPETATCPPKDRQGVDRGYLRGLRSLMSYIRAIWKEVAGSEWEERGEEGREREEWGESYGGWEEDGGRLVLSELTTLSLLSDIGKENRRTWRGR</sequence>
<dbReference type="Proteomes" id="UP000018144">
    <property type="component" value="Unassembled WGS sequence"/>
</dbReference>
<feature type="compositionally biased region" description="Basic and acidic residues" evidence="5">
    <location>
        <begin position="500"/>
        <end position="515"/>
    </location>
</feature>
<dbReference type="GO" id="GO:0005737">
    <property type="term" value="C:cytoplasm"/>
    <property type="evidence" value="ECO:0007669"/>
    <property type="project" value="TreeGrafter"/>
</dbReference>
<feature type="region of interest" description="Disordered" evidence="5">
    <location>
        <begin position="822"/>
        <end position="846"/>
    </location>
</feature>
<evidence type="ECO:0000256" key="5">
    <source>
        <dbReference type="SAM" id="MobiDB-lite"/>
    </source>
</evidence>
<evidence type="ECO:0000256" key="4">
    <source>
        <dbReference type="RuleBase" id="RU363090"/>
    </source>
</evidence>
<comment type="similarity">
    <text evidence="1 4">Belongs to the inositol phosphokinase (IPK) family.</text>
</comment>
<evidence type="ECO:0000256" key="2">
    <source>
        <dbReference type="ARBA" id="ARBA00022679"/>
    </source>
</evidence>
<feature type="region of interest" description="Disordered" evidence="5">
    <location>
        <begin position="866"/>
        <end position="922"/>
    </location>
</feature>
<feature type="region of interest" description="Disordered" evidence="5">
    <location>
        <begin position="640"/>
        <end position="676"/>
    </location>
</feature>
<dbReference type="OrthoDB" id="2573163at2759"/>
<dbReference type="OMA" id="HETMESK"/>
<protein>
    <recommendedName>
        <fullName evidence="4">Kinase</fullName>
        <ecNumber evidence="4">2.7.-.-</ecNumber>
    </recommendedName>
</protein>
<keyword evidence="2 4" id="KW-0808">Transferase</keyword>
<feature type="region of interest" description="Disordered" evidence="5">
    <location>
        <begin position="946"/>
        <end position="976"/>
    </location>
</feature>
<dbReference type="InterPro" id="IPR005522">
    <property type="entry name" value="IPK"/>
</dbReference>
<keyword evidence="7" id="KW-1185">Reference proteome</keyword>
<dbReference type="eggNOG" id="KOG1620">
    <property type="taxonomic scope" value="Eukaryota"/>
</dbReference>
<dbReference type="InterPro" id="IPR038286">
    <property type="entry name" value="IPK_sf"/>
</dbReference>
<gene>
    <name evidence="6" type="ORF">PCON_06891</name>
</gene>
<evidence type="ECO:0000313" key="7">
    <source>
        <dbReference type="Proteomes" id="UP000018144"/>
    </source>
</evidence>
<evidence type="ECO:0000256" key="3">
    <source>
        <dbReference type="ARBA" id="ARBA00022777"/>
    </source>
</evidence>
<feature type="region of interest" description="Disordered" evidence="5">
    <location>
        <begin position="196"/>
        <end position="218"/>
    </location>
</feature>
<dbReference type="EMBL" id="HF935349">
    <property type="protein sequence ID" value="CCX07302.1"/>
    <property type="molecule type" value="Genomic_DNA"/>
</dbReference>
<name>U4KYI0_PYROM</name>
<feature type="compositionally biased region" description="Low complexity" evidence="5">
    <location>
        <begin position="534"/>
        <end position="548"/>
    </location>
</feature>
<dbReference type="SUPFAM" id="SSF56104">
    <property type="entry name" value="SAICAR synthase-like"/>
    <property type="match status" value="1"/>
</dbReference>
<feature type="compositionally biased region" description="Low complexity" evidence="5">
    <location>
        <begin position="30"/>
        <end position="45"/>
    </location>
</feature>
<accession>U4KYI0</accession>
<dbReference type="PANTHER" id="PTHR12400">
    <property type="entry name" value="INOSITOL POLYPHOSPHATE KINASE"/>
    <property type="match status" value="1"/>
</dbReference>
<feature type="compositionally biased region" description="Low complexity" evidence="5">
    <location>
        <begin position="78"/>
        <end position="106"/>
    </location>
</feature>